<dbReference type="EMBL" id="JADGIK010000016">
    <property type="protein sequence ID" value="MBF0598382.1"/>
    <property type="molecule type" value="Genomic_DNA"/>
</dbReference>
<name>A0A8J7G7S5_9FLAO</name>
<protein>
    <submittedName>
        <fullName evidence="7">RagB/SusD family nutrient uptake outer membrane protein</fullName>
    </submittedName>
</protein>
<organism evidence="7 8">
    <name type="scientific">Faecalibacter rhinopitheci</name>
    <dbReference type="NCBI Taxonomy" id="2779678"/>
    <lineage>
        <taxon>Bacteria</taxon>
        <taxon>Pseudomonadati</taxon>
        <taxon>Bacteroidota</taxon>
        <taxon>Flavobacteriia</taxon>
        <taxon>Flavobacteriales</taxon>
        <taxon>Weeksellaceae</taxon>
        <taxon>Faecalibacter</taxon>
    </lineage>
</organism>
<evidence type="ECO:0000256" key="4">
    <source>
        <dbReference type="ARBA" id="ARBA00023136"/>
    </source>
</evidence>
<sequence length="454" mass="52666">MKNLNIILYIFLLNAILNSCENLLEVDLPNNQLTSAVVYNSDETAQAALLNIYGNLRDNGLFSGQMKGGTIVLGLYADELNNVSTDFDLQQVNSLTHNSRNTSFSYLWSKSYEQLYMINFFIENIQLSQTISTKNKEQFLGEAYTLRALIYLNINQLFNEIPYVKSSDYKVNKLIKKNNQSQINDFIESDLKLGESYFDKLPVLKDKSRINRYSNYMVFSKYYLLNKQWDKALHYSNMIINSGDFKINLNLDSEFNVGSSSCIWSLDASTINGNTFIAQVFIPSSYPSTTVILNNEFVNEFENNDFRKLLWINTVTNGTITQYYPYKYKQRSTSTNRIESLIIFRLSEAFLIRSEAYFNLNRIEESLNDLNLIRTRAGLVPIKKDEDIYSSILKERKFELFTEFGNRLLDLKRTDKLGLLQNIKPNYKKHHALFPIPENEILLNPNLNPQNDGY</sequence>
<dbReference type="GO" id="GO:0009279">
    <property type="term" value="C:cell outer membrane"/>
    <property type="evidence" value="ECO:0007669"/>
    <property type="project" value="UniProtKB-SubCell"/>
</dbReference>
<comment type="similarity">
    <text evidence="2">Belongs to the SusD family.</text>
</comment>
<dbReference type="Pfam" id="PF07980">
    <property type="entry name" value="SusD_RagB"/>
    <property type="match status" value="1"/>
</dbReference>
<dbReference type="AlphaFoldDB" id="A0A8J7G7S5"/>
<comment type="caution">
    <text evidence="7">The sequence shown here is derived from an EMBL/GenBank/DDBJ whole genome shotgun (WGS) entry which is preliminary data.</text>
</comment>
<evidence type="ECO:0000256" key="5">
    <source>
        <dbReference type="ARBA" id="ARBA00023237"/>
    </source>
</evidence>
<feature type="domain" description="RagB/SusD" evidence="6">
    <location>
        <begin position="211"/>
        <end position="454"/>
    </location>
</feature>
<evidence type="ECO:0000256" key="2">
    <source>
        <dbReference type="ARBA" id="ARBA00006275"/>
    </source>
</evidence>
<gene>
    <name evidence="7" type="ORF">IM532_13175</name>
</gene>
<proteinExistence type="inferred from homology"/>
<accession>A0A8J7G7S5</accession>
<keyword evidence="5" id="KW-0998">Cell outer membrane</keyword>
<dbReference type="InterPro" id="IPR012944">
    <property type="entry name" value="SusD_RagB_dom"/>
</dbReference>
<evidence type="ECO:0000256" key="3">
    <source>
        <dbReference type="ARBA" id="ARBA00022729"/>
    </source>
</evidence>
<keyword evidence="4" id="KW-0472">Membrane</keyword>
<dbReference type="Gene3D" id="1.25.40.390">
    <property type="match status" value="1"/>
</dbReference>
<dbReference type="SUPFAM" id="SSF48452">
    <property type="entry name" value="TPR-like"/>
    <property type="match status" value="1"/>
</dbReference>
<keyword evidence="8" id="KW-1185">Reference proteome</keyword>
<evidence type="ECO:0000313" key="7">
    <source>
        <dbReference type="EMBL" id="MBF0598382.1"/>
    </source>
</evidence>
<dbReference type="InterPro" id="IPR011990">
    <property type="entry name" value="TPR-like_helical_dom_sf"/>
</dbReference>
<evidence type="ECO:0000313" key="8">
    <source>
        <dbReference type="Proteomes" id="UP000608754"/>
    </source>
</evidence>
<dbReference type="Proteomes" id="UP000608754">
    <property type="component" value="Unassembled WGS sequence"/>
</dbReference>
<evidence type="ECO:0000259" key="6">
    <source>
        <dbReference type="Pfam" id="PF07980"/>
    </source>
</evidence>
<keyword evidence="3" id="KW-0732">Signal</keyword>
<comment type="subcellular location">
    <subcellularLocation>
        <location evidence="1">Cell outer membrane</location>
    </subcellularLocation>
</comment>
<dbReference type="RefSeq" id="WP_194183967.1">
    <property type="nucleotide sequence ID" value="NZ_JADGIK010000016.1"/>
</dbReference>
<reference evidence="7" key="1">
    <citation type="submission" date="2020-10" db="EMBL/GenBank/DDBJ databases">
        <authorList>
            <person name="Lu T."/>
            <person name="Wang Q."/>
            <person name="Han X."/>
        </authorList>
    </citation>
    <scope>NUCLEOTIDE SEQUENCE</scope>
    <source>
        <strain evidence="7">WQ 117</strain>
    </source>
</reference>
<evidence type="ECO:0000256" key="1">
    <source>
        <dbReference type="ARBA" id="ARBA00004442"/>
    </source>
</evidence>